<evidence type="ECO:0000313" key="1">
    <source>
        <dbReference type="EMBL" id="MCM8747857.1"/>
    </source>
</evidence>
<evidence type="ECO:0000313" key="2">
    <source>
        <dbReference type="Proteomes" id="UP001165306"/>
    </source>
</evidence>
<comment type="caution">
    <text evidence="1">The sequence shown here is derived from an EMBL/GenBank/DDBJ whole genome shotgun (WGS) entry which is preliminary data.</text>
</comment>
<reference evidence="1" key="1">
    <citation type="submission" date="2022-06" db="EMBL/GenBank/DDBJ databases">
        <title>CFH 74404 Thermomicrobiaceae sp.</title>
        <authorList>
            <person name="Ming H."/>
            <person name="Li W.-J."/>
            <person name="Zhao Z."/>
        </authorList>
    </citation>
    <scope>NUCLEOTIDE SEQUENCE</scope>
    <source>
        <strain evidence="1">CFH 74404</strain>
    </source>
</reference>
<accession>A0AA42B991</accession>
<dbReference type="RefSeq" id="WP_284055640.1">
    <property type="nucleotide sequence ID" value="NZ_JAMSLR010000001.1"/>
</dbReference>
<dbReference type="Proteomes" id="UP001165306">
    <property type="component" value="Unassembled WGS sequence"/>
</dbReference>
<name>A0AA42B991_9BACT</name>
<gene>
    <name evidence="1" type="ORF">NET02_01710</name>
</gene>
<dbReference type="EMBL" id="JAMSLR010000001">
    <property type="protein sequence ID" value="MCM8747857.1"/>
    <property type="molecule type" value="Genomic_DNA"/>
</dbReference>
<sequence length="68" mass="7579">MIMTPLSELVAETIRRERLLQAEQERALRALAINRQRRSLRRSFGLALMRLGARVAGLSAADSLTATT</sequence>
<organism evidence="1 2">
    <name type="scientific">Thermalbibacter longus</name>
    <dbReference type="NCBI Taxonomy" id="2951981"/>
    <lineage>
        <taxon>Bacteria</taxon>
        <taxon>Pseudomonadati</taxon>
        <taxon>Thermomicrobiota</taxon>
        <taxon>Thermomicrobia</taxon>
        <taxon>Thermomicrobiales</taxon>
        <taxon>Thermomicrobiaceae</taxon>
        <taxon>Thermalbibacter</taxon>
    </lineage>
</organism>
<dbReference type="AlphaFoldDB" id="A0AA42B991"/>
<protein>
    <submittedName>
        <fullName evidence="1">Uncharacterized protein</fullName>
    </submittedName>
</protein>
<keyword evidence="2" id="KW-1185">Reference proteome</keyword>
<proteinExistence type="predicted"/>